<feature type="region of interest" description="Disordered" evidence="1">
    <location>
        <begin position="24"/>
        <end position="57"/>
    </location>
</feature>
<dbReference type="AlphaFoldDB" id="A0A7S4IH47"/>
<gene>
    <name evidence="3" type="ORF">OAUR00152_LOCUS11301</name>
</gene>
<evidence type="ECO:0000256" key="1">
    <source>
        <dbReference type="SAM" id="MobiDB-lite"/>
    </source>
</evidence>
<feature type="transmembrane region" description="Helical" evidence="2">
    <location>
        <begin position="65"/>
        <end position="83"/>
    </location>
</feature>
<dbReference type="EMBL" id="HBKQ01016784">
    <property type="protein sequence ID" value="CAE2229257.1"/>
    <property type="molecule type" value="Transcribed_RNA"/>
</dbReference>
<evidence type="ECO:0000256" key="2">
    <source>
        <dbReference type="SAM" id="Phobius"/>
    </source>
</evidence>
<accession>A0A7S4IH47</accession>
<keyword evidence="2" id="KW-1133">Transmembrane helix</keyword>
<protein>
    <submittedName>
        <fullName evidence="3">Uncharacterized protein</fullName>
    </submittedName>
</protein>
<sequence>MGKKSKKLSSTSVSPAAAVDPSLVAASSPYEDPAAPAPSQKSRRGKREQDDNAAAAKLRASWPGVVVWLLVFVTLQLGMQWALRWYTNNYGGGGGDGGGGGGGKDL</sequence>
<organism evidence="3">
    <name type="scientific">Odontella aurita</name>
    <dbReference type="NCBI Taxonomy" id="265563"/>
    <lineage>
        <taxon>Eukaryota</taxon>
        <taxon>Sar</taxon>
        <taxon>Stramenopiles</taxon>
        <taxon>Ochrophyta</taxon>
        <taxon>Bacillariophyta</taxon>
        <taxon>Mediophyceae</taxon>
        <taxon>Biddulphiophycidae</taxon>
        <taxon>Eupodiscales</taxon>
        <taxon>Odontellaceae</taxon>
        <taxon>Odontella</taxon>
    </lineage>
</organism>
<keyword evidence="2" id="KW-0472">Membrane</keyword>
<evidence type="ECO:0000313" key="3">
    <source>
        <dbReference type="EMBL" id="CAE2229257.1"/>
    </source>
</evidence>
<reference evidence="3" key="1">
    <citation type="submission" date="2021-01" db="EMBL/GenBank/DDBJ databases">
        <authorList>
            <person name="Corre E."/>
            <person name="Pelletier E."/>
            <person name="Niang G."/>
            <person name="Scheremetjew M."/>
            <person name="Finn R."/>
            <person name="Kale V."/>
            <person name="Holt S."/>
            <person name="Cochrane G."/>
            <person name="Meng A."/>
            <person name="Brown T."/>
            <person name="Cohen L."/>
        </authorList>
    </citation>
    <scope>NUCLEOTIDE SEQUENCE</scope>
    <source>
        <strain evidence="3">Isolate 1302-5</strain>
    </source>
</reference>
<keyword evidence="2" id="KW-0812">Transmembrane</keyword>
<name>A0A7S4IH47_9STRA</name>
<proteinExistence type="predicted"/>